<name>A0ABU4HQB1_9ACTN</name>
<keyword evidence="4" id="KW-1185">Reference proteome</keyword>
<dbReference type="PROSITE" id="PS51898">
    <property type="entry name" value="TYR_RECOMBINASE"/>
    <property type="match status" value="1"/>
</dbReference>
<dbReference type="Gene3D" id="1.10.443.10">
    <property type="entry name" value="Intergrase catalytic core"/>
    <property type="match status" value="1"/>
</dbReference>
<protein>
    <submittedName>
        <fullName evidence="3">Tyrosine-type recombinase/integrase</fullName>
    </submittedName>
</protein>
<organism evidence="3 4">
    <name type="scientific">Conexibacter stalactiti</name>
    <dbReference type="NCBI Taxonomy" id="1940611"/>
    <lineage>
        <taxon>Bacteria</taxon>
        <taxon>Bacillati</taxon>
        <taxon>Actinomycetota</taxon>
        <taxon>Thermoleophilia</taxon>
        <taxon>Solirubrobacterales</taxon>
        <taxon>Conexibacteraceae</taxon>
        <taxon>Conexibacter</taxon>
    </lineage>
</organism>
<dbReference type="Pfam" id="PF00589">
    <property type="entry name" value="Phage_integrase"/>
    <property type="match status" value="1"/>
</dbReference>
<evidence type="ECO:0000313" key="3">
    <source>
        <dbReference type="EMBL" id="MDW5595498.1"/>
    </source>
</evidence>
<evidence type="ECO:0000259" key="2">
    <source>
        <dbReference type="PROSITE" id="PS51898"/>
    </source>
</evidence>
<dbReference type="InterPro" id="IPR013762">
    <property type="entry name" value="Integrase-like_cat_sf"/>
</dbReference>
<evidence type="ECO:0000313" key="4">
    <source>
        <dbReference type="Proteomes" id="UP001284601"/>
    </source>
</evidence>
<dbReference type="InterPro" id="IPR011010">
    <property type="entry name" value="DNA_brk_join_enz"/>
</dbReference>
<gene>
    <name evidence="3" type="ORF">R7226_14205</name>
</gene>
<evidence type="ECO:0000256" key="1">
    <source>
        <dbReference type="ARBA" id="ARBA00023172"/>
    </source>
</evidence>
<feature type="domain" description="Tyr recombinase" evidence="2">
    <location>
        <begin position="1"/>
        <end position="140"/>
    </location>
</feature>
<proteinExistence type="predicted"/>
<accession>A0ABU4HQB1</accession>
<comment type="caution">
    <text evidence="3">The sequence shown here is derived from an EMBL/GenBank/DDBJ whole genome shotgun (WGS) entry which is preliminary data.</text>
</comment>
<keyword evidence="1" id="KW-0233">DNA recombination</keyword>
<reference evidence="4" key="1">
    <citation type="submission" date="2023-07" db="EMBL/GenBank/DDBJ databases">
        <title>Conexibacter stalactiti sp. nov., isolated from stalactites in a lava cave and emended description of the genus Conexibacter.</title>
        <authorList>
            <person name="Lee S.D."/>
        </authorList>
    </citation>
    <scope>NUCLEOTIDE SEQUENCE [LARGE SCALE GENOMIC DNA]</scope>
    <source>
        <strain evidence="4">KCTC 39840</strain>
    </source>
</reference>
<dbReference type="Proteomes" id="UP001284601">
    <property type="component" value="Unassembled WGS sequence"/>
</dbReference>
<dbReference type="RefSeq" id="WP_318597861.1">
    <property type="nucleotide sequence ID" value="NZ_JAWSTH010000034.1"/>
</dbReference>
<dbReference type="EMBL" id="JAWSTH010000034">
    <property type="protein sequence ID" value="MDW5595498.1"/>
    <property type="molecule type" value="Genomic_DNA"/>
</dbReference>
<sequence length="150" mass="16908">MDLRAAVIHVRRGWDDYRGEQEPVARAAKRRVPIIAPLLGLLRAQQKRTGRRGSRLVFRPLQEPPFKRETMRRRALRDWRDARRTRTITLHEARRTAASLMIAAGANAKALSVVIGHESITITFDRYGDLMPGGESEVGRLLGECIKGGS</sequence>
<dbReference type="InterPro" id="IPR002104">
    <property type="entry name" value="Integrase_catalytic"/>
</dbReference>
<dbReference type="SUPFAM" id="SSF56349">
    <property type="entry name" value="DNA breaking-rejoining enzymes"/>
    <property type="match status" value="1"/>
</dbReference>